<dbReference type="InterPro" id="IPR005821">
    <property type="entry name" value="Ion_trans_dom"/>
</dbReference>
<dbReference type="SUPFAM" id="SSF51206">
    <property type="entry name" value="cAMP-binding domain-like"/>
    <property type="match status" value="1"/>
</dbReference>
<dbReference type="SMART" id="SM00100">
    <property type="entry name" value="cNMP"/>
    <property type="match status" value="1"/>
</dbReference>
<evidence type="ECO:0000256" key="19">
    <source>
        <dbReference type="ARBA" id="ARBA00060926"/>
    </source>
</evidence>
<evidence type="ECO:0000256" key="13">
    <source>
        <dbReference type="ARBA" id="ARBA00023065"/>
    </source>
</evidence>
<sequence>MRQSCAASGRHAASWSIMEPSGSGEAAVDATWDMKRWRKRVYEVLERDAVRDTTAHVVHVGLILLILGNAAGAVLETVPEIDTEYRIELHLFEMFSFLAFSTEYALRLWAAPEHPRFRGLPSAKARFRYALTANAIIDLLSVLPFGLVLLVHADLRTLALFRLVRFMKLARYSPGLASLVEAIRNERHALVACFGIIGAVVLISASAMYIAEREVQPKVFGSIPLAAWWAVVTVTTVGYGDAVPVTLVGRLIAAATMLCGLIMLALPVGIIASSFADVIRRRDFVVTWGMVARVPLFADLDAAGIGEILRILSSHTAQPGEILARRGDPARSMYFILSGEVQVELEEGIVLLGEGQFFGEMALLSRTVRSGTIRCLTRTQLLILDGRDLEDLMARRPEIRKRIDDLRGTRTLHPLKPRGDILSEEMGSPGDDNGPRRS</sequence>
<feature type="domain" description="Cyclic nucleotide-binding" evidence="22">
    <location>
        <begin position="296"/>
        <end position="402"/>
    </location>
</feature>
<dbReference type="InterPro" id="IPR018490">
    <property type="entry name" value="cNMP-bd_dom_sf"/>
</dbReference>
<keyword evidence="8" id="KW-0547">Nucleotide-binding</keyword>
<feature type="transmembrane region" description="Helical" evidence="21">
    <location>
        <begin position="57"/>
        <end position="75"/>
    </location>
</feature>
<feature type="transmembrane region" description="Helical" evidence="21">
    <location>
        <begin position="189"/>
        <end position="210"/>
    </location>
</feature>
<evidence type="ECO:0000259" key="22">
    <source>
        <dbReference type="PROSITE" id="PS50042"/>
    </source>
</evidence>
<reference evidence="23 24" key="3">
    <citation type="journal article" date="2008" name="BMC Genomics">
        <title>The genome of the versatile nitrogen fixer Azorhizobium caulinodans ORS571.</title>
        <authorList>
            <person name="Lee KB."/>
            <person name="Backer P.D."/>
            <person name="Aono T."/>
            <person name="Liu CT."/>
            <person name="Suzuki S."/>
            <person name="Suzuki T."/>
            <person name="Kaneko T."/>
            <person name="Yamada M."/>
            <person name="Tabata S."/>
            <person name="Kupfer D.M."/>
            <person name="Najar F.Z."/>
            <person name="Wiley G.B."/>
            <person name="Roe B."/>
            <person name="Binnewies T.T."/>
            <person name="Ussery D.W."/>
            <person name="D'Haeze W."/>
            <person name="Herder J.D."/>
            <person name="Gevers D."/>
            <person name="Vereecke D."/>
            <person name="Holsters M."/>
            <person name="Oyaizu H."/>
        </authorList>
    </citation>
    <scope>NUCLEOTIDE SEQUENCE [LARGE SCALE GENOMIC DNA]</scope>
    <source>
        <strain evidence="24">ATCC 43989 / DSM 5975 / JCM 20966 / LMG 6465 / NBRC 14845 / NCIMB 13405 / ORS 571</strain>
    </source>
</reference>
<dbReference type="SUPFAM" id="SSF81324">
    <property type="entry name" value="Voltage-gated potassium channels"/>
    <property type="match status" value="1"/>
</dbReference>
<evidence type="ECO:0000256" key="21">
    <source>
        <dbReference type="SAM" id="Phobius"/>
    </source>
</evidence>
<evidence type="ECO:0000256" key="11">
    <source>
        <dbReference type="ARBA" id="ARBA00022958"/>
    </source>
</evidence>
<reference evidence="24" key="2">
    <citation type="submission" date="2007-04" db="EMBL/GenBank/DDBJ databases">
        <title>Complete genome sequence of the nitrogen-fixing bacterium Azorhizobium caulinodans ORS571.</title>
        <authorList>
            <person name="Lee K.B."/>
            <person name="Backer P.D."/>
            <person name="Aono T."/>
            <person name="Liu C.T."/>
            <person name="Suzuki S."/>
            <person name="Suzuki T."/>
            <person name="Kaneko T."/>
            <person name="Yamada M."/>
            <person name="Tabata S."/>
            <person name="Kupfer D.M."/>
            <person name="Najar F.Z."/>
            <person name="Wiley G.B."/>
            <person name="Roe B."/>
            <person name="Binnewies T."/>
            <person name="Ussery D."/>
            <person name="Vereecke D."/>
            <person name="Gevers D."/>
            <person name="Holsters M."/>
            <person name="Oyaizu H."/>
        </authorList>
    </citation>
    <scope>NUCLEOTIDE SEQUENCE [LARGE SCALE GENOMIC DNA]</scope>
    <source>
        <strain evidence="24">ATCC 43989 / DSM 5975 / JCM 20966 / LMG 6465 / NBRC 14845 / NCIMB 13405 / ORS 571</strain>
    </source>
</reference>
<dbReference type="PANTHER" id="PTHR11537:SF254">
    <property type="entry name" value="POTASSIUM VOLTAGE-GATED CHANNEL PROTEIN SHAB"/>
    <property type="match status" value="1"/>
</dbReference>
<dbReference type="Pfam" id="PF00027">
    <property type="entry name" value="cNMP_binding"/>
    <property type="match status" value="1"/>
</dbReference>
<reference evidence="23 24" key="4">
    <citation type="journal article" date="2009" name="Appl. Environ. Microbiol.">
        <title>Comparative genome-wide transcriptional profiling of Azorhizobium caulinodans ORS571 grown under free-living and symbiotic conditions.</title>
        <authorList>
            <person name="Tsukada S."/>
            <person name="Aono T."/>
            <person name="Akiba N."/>
            <person name="Lee KB."/>
            <person name="Liu CT."/>
            <person name="Toyazaki H."/>
            <person name="Oyaizu H."/>
        </authorList>
    </citation>
    <scope>NUCLEOTIDE SEQUENCE [LARGE SCALE GENOMIC DNA]</scope>
    <source>
        <strain evidence="24">ATCC 43989 / DSM 5975 / JCM 20966 / LMG 6465 / NBRC 14845 / NCIMB 13405 / ORS 571</strain>
    </source>
</reference>
<dbReference type="Pfam" id="PF00520">
    <property type="entry name" value="Ion_trans"/>
    <property type="match status" value="1"/>
</dbReference>
<keyword evidence="15" id="KW-0114">cAMP</keyword>
<proteinExistence type="inferred from homology"/>
<evidence type="ECO:0000256" key="10">
    <source>
        <dbReference type="ARBA" id="ARBA00022882"/>
    </source>
</evidence>
<dbReference type="STRING" id="438753.AZC_1864"/>
<keyword evidence="7 21" id="KW-0812">Transmembrane</keyword>
<dbReference type="KEGG" id="azc:AZC_1864"/>
<evidence type="ECO:0000256" key="17">
    <source>
        <dbReference type="ARBA" id="ARBA00023303"/>
    </source>
</evidence>
<dbReference type="Gene3D" id="1.20.5.110">
    <property type="match status" value="1"/>
</dbReference>
<dbReference type="Gene3D" id="2.60.120.10">
    <property type="entry name" value="Jelly Rolls"/>
    <property type="match status" value="1"/>
</dbReference>
<dbReference type="eggNOG" id="COG0664">
    <property type="taxonomic scope" value="Bacteria"/>
</dbReference>
<reference evidence="23 24" key="5">
    <citation type="journal article" date="2010" name="Appl. Environ. Microbiol.">
        <title>phrR-like gene praR of Azorhizobium caulinodans ORS571 is essential for symbiosis with Sesbania rostrata and is involved in expression of reb genes.</title>
        <authorList>
            <person name="Akiba N."/>
            <person name="Aono T."/>
            <person name="Toyazaki H."/>
            <person name="Sato S."/>
            <person name="Oyaizu H."/>
        </authorList>
    </citation>
    <scope>NUCLEOTIDE SEQUENCE [LARGE SCALE GENOMIC DNA]</scope>
    <source>
        <strain evidence="24">ATCC 43989 / DSM 5975 / JCM 20966 / LMG 6465 / NBRC 14845 / NCIMB 13405 / ORS 571</strain>
    </source>
</reference>
<keyword evidence="11" id="KW-0630">Potassium</keyword>
<protein>
    <submittedName>
        <fullName evidence="23">Cyclic nucleotide-binding protein</fullName>
    </submittedName>
</protein>
<evidence type="ECO:0000256" key="1">
    <source>
        <dbReference type="ARBA" id="ARBA00004651"/>
    </source>
</evidence>
<evidence type="ECO:0000256" key="9">
    <source>
        <dbReference type="ARBA" id="ARBA00022826"/>
    </source>
</evidence>
<keyword evidence="24" id="KW-1185">Reference proteome</keyword>
<comment type="similarity">
    <text evidence="19">Belongs to the potassium channel family.</text>
</comment>
<dbReference type="InterPro" id="IPR014710">
    <property type="entry name" value="RmlC-like_jellyroll"/>
</dbReference>
<dbReference type="GO" id="GO:0001508">
    <property type="term" value="P:action potential"/>
    <property type="evidence" value="ECO:0007669"/>
    <property type="project" value="TreeGrafter"/>
</dbReference>
<keyword evidence="6" id="KW-0116">cAMP-binding</keyword>
<dbReference type="PROSITE" id="PS50042">
    <property type="entry name" value="CNMP_BINDING_3"/>
    <property type="match status" value="1"/>
</dbReference>
<organism evidence="23 24">
    <name type="scientific">Azorhizobium caulinodans (strain ATCC 43989 / DSM 5975 / JCM 20966 / LMG 6465 / NBRC 14845 / NCIMB 13405 / ORS 571)</name>
    <dbReference type="NCBI Taxonomy" id="438753"/>
    <lineage>
        <taxon>Bacteria</taxon>
        <taxon>Pseudomonadati</taxon>
        <taxon>Pseudomonadota</taxon>
        <taxon>Alphaproteobacteria</taxon>
        <taxon>Hyphomicrobiales</taxon>
        <taxon>Xanthobacteraceae</taxon>
        <taxon>Azorhizobium</taxon>
    </lineage>
</organism>
<evidence type="ECO:0000256" key="3">
    <source>
        <dbReference type="ARBA" id="ARBA00022448"/>
    </source>
</evidence>
<feature type="transmembrane region" description="Helical" evidence="21">
    <location>
        <begin position="219"/>
        <end position="239"/>
    </location>
</feature>
<keyword evidence="13" id="KW-0406">Ion transport</keyword>
<dbReference type="GO" id="GO:0005249">
    <property type="term" value="F:voltage-gated potassium channel activity"/>
    <property type="evidence" value="ECO:0007669"/>
    <property type="project" value="InterPro"/>
</dbReference>
<keyword evidence="9" id="KW-0631">Potassium channel</keyword>
<evidence type="ECO:0000256" key="16">
    <source>
        <dbReference type="ARBA" id="ARBA00023286"/>
    </source>
</evidence>
<evidence type="ECO:0000256" key="18">
    <source>
        <dbReference type="ARBA" id="ARBA00058429"/>
    </source>
</evidence>
<dbReference type="Gene3D" id="1.20.120.350">
    <property type="entry name" value="Voltage-gated potassium channels. Chain C"/>
    <property type="match status" value="1"/>
</dbReference>
<keyword evidence="3" id="KW-0813">Transport</keyword>
<comment type="subcellular location">
    <subcellularLocation>
        <location evidence="1">Cell membrane</location>
        <topology evidence="1">Multi-pass membrane protein</topology>
    </subcellularLocation>
</comment>
<dbReference type="EMBL" id="AP009384">
    <property type="protein sequence ID" value="BAF87862.1"/>
    <property type="molecule type" value="Genomic_DNA"/>
</dbReference>
<evidence type="ECO:0000256" key="20">
    <source>
        <dbReference type="SAM" id="MobiDB-lite"/>
    </source>
</evidence>
<reference evidence="23 24" key="6">
    <citation type="journal article" date="2011" name="Appl. Environ. Microbiol.">
        <title>Involvement of the azorhizobial chromosome partition gene (parA) in the onset of bacteroid differentiation during Sesbania rostrata stem nodule development.</title>
        <authorList>
            <person name="Liu CT."/>
            <person name="Lee KB."/>
            <person name="Wang YS."/>
            <person name="Peng MH."/>
            <person name="Lee KT."/>
            <person name="Suzuki S."/>
            <person name="Suzuki T."/>
            <person name="Oyaizu H."/>
        </authorList>
    </citation>
    <scope>NUCLEOTIDE SEQUENCE [LARGE SCALE GENOMIC DNA]</scope>
    <source>
        <strain evidence="24">ATCC 43989 / DSM 5975 / JCM 20966 / LMG 6465 / NBRC 14845 / NCIMB 13405 / ORS 571</strain>
    </source>
</reference>
<evidence type="ECO:0000256" key="2">
    <source>
        <dbReference type="ARBA" id="ARBA00011881"/>
    </source>
</evidence>
<evidence type="ECO:0000256" key="14">
    <source>
        <dbReference type="ARBA" id="ARBA00023136"/>
    </source>
</evidence>
<dbReference type="AlphaFoldDB" id="A8I2F2"/>
<dbReference type="HOGENOM" id="CLU_011722_1_2_5"/>
<accession>A8I2F2</accession>
<feature type="transmembrane region" description="Helical" evidence="21">
    <location>
        <begin position="251"/>
        <end position="272"/>
    </location>
</feature>
<keyword evidence="10" id="KW-0851">Voltage-gated channel</keyword>
<name>A8I2F2_AZOC5</name>
<dbReference type="InterPro" id="IPR028325">
    <property type="entry name" value="VG_K_chnl"/>
</dbReference>
<evidence type="ECO:0000256" key="6">
    <source>
        <dbReference type="ARBA" id="ARBA00022566"/>
    </source>
</evidence>
<feature type="region of interest" description="Disordered" evidence="20">
    <location>
        <begin position="410"/>
        <end position="438"/>
    </location>
</feature>
<dbReference type="Gene3D" id="1.10.287.70">
    <property type="match status" value="1"/>
</dbReference>
<dbReference type="InterPro" id="IPR000595">
    <property type="entry name" value="cNMP-bd_dom"/>
</dbReference>
<evidence type="ECO:0000256" key="4">
    <source>
        <dbReference type="ARBA" id="ARBA00022475"/>
    </source>
</evidence>
<evidence type="ECO:0000313" key="23">
    <source>
        <dbReference type="EMBL" id="BAF87862.1"/>
    </source>
</evidence>
<dbReference type="Proteomes" id="UP000000270">
    <property type="component" value="Chromosome"/>
</dbReference>
<feature type="transmembrane region" description="Helical" evidence="21">
    <location>
        <begin position="127"/>
        <end position="153"/>
    </location>
</feature>
<dbReference type="PANTHER" id="PTHR11537">
    <property type="entry name" value="VOLTAGE-GATED POTASSIUM CHANNEL"/>
    <property type="match status" value="1"/>
</dbReference>
<dbReference type="InterPro" id="IPR027359">
    <property type="entry name" value="Volt_channel_dom_sf"/>
</dbReference>
<evidence type="ECO:0000256" key="8">
    <source>
        <dbReference type="ARBA" id="ARBA00022741"/>
    </source>
</evidence>
<evidence type="ECO:0000256" key="5">
    <source>
        <dbReference type="ARBA" id="ARBA00022538"/>
    </source>
</evidence>
<dbReference type="GO" id="GO:0030552">
    <property type="term" value="F:cAMP binding"/>
    <property type="evidence" value="ECO:0007669"/>
    <property type="project" value="UniProtKB-KW"/>
</dbReference>
<keyword evidence="4" id="KW-1003">Cell membrane</keyword>
<dbReference type="CDD" id="cd00038">
    <property type="entry name" value="CAP_ED"/>
    <property type="match status" value="1"/>
</dbReference>
<gene>
    <name evidence="23" type="ordered locus">AZC_1864</name>
</gene>
<dbReference type="FunFam" id="1.10.287.70:FF:000181">
    <property type="entry name" value="Cyclic nucleotide-gated potassium channel mll3241"/>
    <property type="match status" value="1"/>
</dbReference>
<evidence type="ECO:0000256" key="12">
    <source>
        <dbReference type="ARBA" id="ARBA00022989"/>
    </source>
</evidence>
<keyword evidence="16" id="KW-1071">Ligand-gated ion channel</keyword>
<keyword evidence="12 21" id="KW-1133">Transmembrane helix</keyword>
<keyword evidence="5" id="KW-0633">Potassium transport</keyword>
<evidence type="ECO:0000256" key="15">
    <source>
        <dbReference type="ARBA" id="ARBA00023149"/>
    </source>
</evidence>
<comment type="subunit">
    <text evidence="2">Homotetramer.</text>
</comment>
<feature type="transmembrane region" description="Helical" evidence="21">
    <location>
        <begin position="87"/>
        <end position="106"/>
    </location>
</feature>
<keyword evidence="17" id="KW-0407">Ion channel</keyword>
<keyword evidence="14 21" id="KW-0472">Membrane</keyword>
<dbReference type="PRINTS" id="PR00169">
    <property type="entry name" value="KCHANNEL"/>
</dbReference>
<reference evidence="23 24" key="1">
    <citation type="journal article" date="2007" name="Appl. Environ. Microbiol.">
        <title>Rhizobial factors required for stem nodule maturation and maintenance in Sesbania rostrata-Azorhizobium caulinodans ORS571 symbiosis.</title>
        <authorList>
            <person name="Suzuki S."/>
            <person name="Aono T."/>
            <person name="Lee KB."/>
            <person name="Suzuki T."/>
            <person name="Liu CT."/>
            <person name="Miwa H."/>
            <person name="Wakao S."/>
            <person name="Iki T."/>
            <person name="Oyaizu H."/>
        </authorList>
    </citation>
    <scope>NUCLEOTIDE SEQUENCE [LARGE SCALE GENOMIC DNA]</scope>
    <source>
        <strain evidence="24">ATCC 43989 / DSM 5975 / JCM 20966 / LMG 6465 / NBRC 14845 / NCIMB 13405 / ORS 571</strain>
    </source>
</reference>
<dbReference type="GO" id="GO:0008076">
    <property type="term" value="C:voltage-gated potassium channel complex"/>
    <property type="evidence" value="ECO:0007669"/>
    <property type="project" value="InterPro"/>
</dbReference>
<evidence type="ECO:0000256" key="7">
    <source>
        <dbReference type="ARBA" id="ARBA00022692"/>
    </source>
</evidence>
<evidence type="ECO:0000313" key="24">
    <source>
        <dbReference type="Proteomes" id="UP000000270"/>
    </source>
</evidence>
<comment type="function">
    <text evidence="18">Cyclic nucleotide-regulated potassium channel activated by cAMP.</text>
</comment>